<evidence type="ECO:0000313" key="4">
    <source>
        <dbReference type="EMBL" id="GAU50854.1"/>
    </source>
</evidence>
<evidence type="ECO:0000259" key="3">
    <source>
        <dbReference type="PROSITE" id="PS51649"/>
    </source>
</evidence>
<keyword evidence="1" id="KW-0833">Ubl conjugation pathway</keyword>
<comment type="similarity">
    <text evidence="2">Belongs to the NPH3 family.</text>
</comment>
<dbReference type="InterPro" id="IPR043454">
    <property type="entry name" value="NPH3/RPT2-like"/>
</dbReference>
<dbReference type="EMBL" id="DF974892">
    <property type="protein sequence ID" value="GAU50854.1"/>
    <property type="molecule type" value="Genomic_DNA"/>
</dbReference>
<evidence type="ECO:0000313" key="5">
    <source>
        <dbReference type="Proteomes" id="UP000242715"/>
    </source>
</evidence>
<dbReference type="PANTHER" id="PTHR32370">
    <property type="entry name" value="OS12G0117600 PROTEIN"/>
    <property type="match status" value="1"/>
</dbReference>
<dbReference type="GO" id="GO:0016567">
    <property type="term" value="P:protein ubiquitination"/>
    <property type="evidence" value="ECO:0007669"/>
    <property type="project" value="UniProtKB-UniPathway"/>
</dbReference>
<dbReference type="Pfam" id="PF03000">
    <property type="entry name" value="NPH3"/>
    <property type="match status" value="1"/>
</dbReference>
<accession>A0A2Z6P355</accession>
<gene>
    <name evidence="4" type="ORF">TSUD_190370</name>
</gene>
<sequence length="490" mass="54936">MNEDAEKGNLIYKLEVFFNSCILRGWKDSIVTLQTTKVLSLWSEDLSITNRCIEAVCSKVSKRVRNDDDVSCSGTESLRDKSIRERWWGEDLAELKIDLYWRIMIAVKSDGKIPSNLIGDALKIYAYRWLPKIGSDSESGSEIASMHVLLLESIVNLLPAEKDAVSCSFLLKLLKVANVLNVSSSSKMELVKRVGLQLEEATLNDLIMVCDVDLVIKISEQFMLQLGQSPPTSPVRSRLVSERRRSRSAENVDFELQEGRRSSSASHSSKLKVAKLVERYLIEVAKDVSLPLDKFVALAESVPEFARCDHDDLYSAIDTYLKAHPELNKSERKRLCRILDCKKLSMSSCMHAAQNELLPLRLVVQVLFFEQARAAKTGGKITSISSKIEALLTSYGIDPSKHAAQLSTSTSIHTDDNWSVNGFKSPKSTKNSTLRMKLAEDDLDENENNDVLSNGIGKSSRFKSFCALPAKPKRMFNKLWSTNKSTTQKN</sequence>
<dbReference type="InterPro" id="IPR027356">
    <property type="entry name" value="NPH3_dom"/>
</dbReference>
<name>A0A2Z6P355_TRISU</name>
<reference evidence="5" key="1">
    <citation type="journal article" date="2017" name="Front. Plant Sci.">
        <title>Climate Clever Clovers: New Paradigm to Reduce the Environmental Footprint of Ruminants by Breeding Low Methanogenic Forages Utilizing Haplotype Variation.</title>
        <authorList>
            <person name="Kaur P."/>
            <person name="Appels R."/>
            <person name="Bayer P.E."/>
            <person name="Keeble-Gagnere G."/>
            <person name="Wang J."/>
            <person name="Hirakawa H."/>
            <person name="Shirasawa K."/>
            <person name="Vercoe P."/>
            <person name="Stefanova K."/>
            <person name="Durmic Z."/>
            <person name="Nichols P."/>
            <person name="Revell C."/>
            <person name="Isobe S.N."/>
            <person name="Edwards D."/>
            <person name="Erskine W."/>
        </authorList>
    </citation>
    <scope>NUCLEOTIDE SEQUENCE [LARGE SCALE GENOMIC DNA]</scope>
    <source>
        <strain evidence="5">cv. Daliak</strain>
    </source>
</reference>
<dbReference type="AlphaFoldDB" id="A0A2Z6P355"/>
<organism evidence="4 5">
    <name type="scientific">Trifolium subterraneum</name>
    <name type="common">Subterranean clover</name>
    <dbReference type="NCBI Taxonomy" id="3900"/>
    <lineage>
        <taxon>Eukaryota</taxon>
        <taxon>Viridiplantae</taxon>
        <taxon>Streptophyta</taxon>
        <taxon>Embryophyta</taxon>
        <taxon>Tracheophyta</taxon>
        <taxon>Spermatophyta</taxon>
        <taxon>Magnoliopsida</taxon>
        <taxon>eudicotyledons</taxon>
        <taxon>Gunneridae</taxon>
        <taxon>Pentapetalae</taxon>
        <taxon>rosids</taxon>
        <taxon>fabids</taxon>
        <taxon>Fabales</taxon>
        <taxon>Fabaceae</taxon>
        <taxon>Papilionoideae</taxon>
        <taxon>50 kb inversion clade</taxon>
        <taxon>NPAAA clade</taxon>
        <taxon>Hologalegina</taxon>
        <taxon>IRL clade</taxon>
        <taxon>Trifolieae</taxon>
        <taxon>Trifolium</taxon>
    </lineage>
</organism>
<protein>
    <recommendedName>
        <fullName evidence="3">NPH3 domain-containing protein</fullName>
    </recommendedName>
</protein>
<dbReference type="UniPathway" id="UPA00143"/>
<dbReference type="Proteomes" id="UP000242715">
    <property type="component" value="Unassembled WGS sequence"/>
</dbReference>
<keyword evidence="5" id="KW-1185">Reference proteome</keyword>
<dbReference type="PROSITE" id="PS51649">
    <property type="entry name" value="NPH3"/>
    <property type="match status" value="1"/>
</dbReference>
<feature type="domain" description="NPH3" evidence="3">
    <location>
        <begin position="86"/>
        <end position="373"/>
    </location>
</feature>
<evidence type="ECO:0000256" key="1">
    <source>
        <dbReference type="ARBA" id="ARBA00022786"/>
    </source>
</evidence>
<dbReference type="OrthoDB" id="624345at2759"/>
<evidence type="ECO:0000256" key="2">
    <source>
        <dbReference type="PROSITE-ProRule" id="PRU00982"/>
    </source>
</evidence>
<proteinExistence type="inferred from homology"/>